<evidence type="ECO:0000256" key="1">
    <source>
        <dbReference type="SAM" id="MobiDB-lite"/>
    </source>
</evidence>
<dbReference type="GeneTree" id="ENSGT01010000228911"/>
<organism evidence="2">
    <name type="scientific">Balaenoptera musculus</name>
    <name type="common">Blue whale</name>
    <dbReference type="NCBI Taxonomy" id="9771"/>
    <lineage>
        <taxon>Eukaryota</taxon>
        <taxon>Metazoa</taxon>
        <taxon>Chordata</taxon>
        <taxon>Craniata</taxon>
        <taxon>Vertebrata</taxon>
        <taxon>Euteleostomi</taxon>
        <taxon>Mammalia</taxon>
        <taxon>Eutheria</taxon>
        <taxon>Laurasiatheria</taxon>
        <taxon>Artiodactyla</taxon>
        <taxon>Whippomorpha</taxon>
        <taxon>Cetacea</taxon>
        <taxon>Mysticeti</taxon>
        <taxon>Balaenopteridae</taxon>
        <taxon>Balaenoptera</taxon>
    </lineage>
</organism>
<protein>
    <submittedName>
        <fullName evidence="2">Uncharacterized protein</fullName>
    </submittedName>
</protein>
<accession>A0A8C0HVG9</accession>
<proteinExistence type="predicted"/>
<reference evidence="2" key="1">
    <citation type="submission" date="2023-09" db="UniProtKB">
        <authorList>
            <consortium name="Ensembl"/>
        </authorList>
    </citation>
    <scope>IDENTIFICATION</scope>
</reference>
<evidence type="ECO:0000313" key="2">
    <source>
        <dbReference type="Ensembl" id="ENSBMSP00010006725.1"/>
    </source>
</evidence>
<name>A0A8C0HVG9_BALMU</name>
<feature type="region of interest" description="Disordered" evidence="1">
    <location>
        <begin position="1"/>
        <end position="42"/>
    </location>
</feature>
<dbReference type="AlphaFoldDB" id="A0A8C0HVG9"/>
<sequence length="108" mass="11835">MRPEPPAGLGRGAGSRSRLLPLPGSGHHGRQGVHQGAGPVEQLNECKQLNENQAKEMLTKESNVQEVRCPVTVCGDYMAFMMNVCESMEMPMFGNTLQICLIICHLQL</sequence>
<dbReference type="Ensembl" id="ENSBMST00010007516.1">
    <property type="protein sequence ID" value="ENSBMSP00010006725.1"/>
    <property type="gene ID" value="ENSBMSG00010005014.1"/>
</dbReference>